<evidence type="ECO:0000313" key="2">
    <source>
        <dbReference type="EMBL" id="MFD1643646.1"/>
    </source>
</evidence>
<sequence>MKRRHYLGVTTATLGGLAGCLGDPEYSIESVSPTETAGALAFEVAAVDTAITVDSPGSLDLTLRNDGEEAVELRTPGVWPFGMVALVPTDGSEFRTLLLTDGYAETDRIEVTANSAHQDNTPIVRALAASESVTERYVVDGKRLQGDGTYVLDGYFEDGLCSYRTGDSEWSEFRSRVSVTVSERALLP</sequence>
<dbReference type="RefSeq" id="WP_256397630.1">
    <property type="nucleotide sequence ID" value="NZ_JANHDJ010000008.1"/>
</dbReference>
<keyword evidence="3" id="KW-1185">Reference proteome</keyword>
<evidence type="ECO:0000259" key="1">
    <source>
        <dbReference type="Pfam" id="PF26451"/>
    </source>
</evidence>
<protein>
    <recommendedName>
        <fullName evidence="1">DUF8130 domain-containing protein</fullName>
    </recommendedName>
</protein>
<name>A0ABD6DCD9_9EURY</name>
<proteinExistence type="predicted"/>
<dbReference type="EMBL" id="JBHUDM010000006">
    <property type="protein sequence ID" value="MFD1643646.1"/>
    <property type="molecule type" value="Genomic_DNA"/>
</dbReference>
<accession>A0ABD6DCD9</accession>
<gene>
    <name evidence="2" type="ORF">ACFSBW_17405</name>
</gene>
<dbReference type="AlphaFoldDB" id="A0ABD6DCD9"/>
<dbReference type="InterPro" id="IPR058443">
    <property type="entry name" value="DUF8130"/>
</dbReference>
<reference evidence="2 3" key="1">
    <citation type="journal article" date="2019" name="Int. J. Syst. Evol. Microbiol.">
        <title>The Global Catalogue of Microorganisms (GCM) 10K type strain sequencing project: providing services to taxonomists for standard genome sequencing and annotation.</title>
        <authorList>
            <consortium name="The Broad Institute Genomics Platform"/>
            <consortium name="The Broad Institute Genome Sequencing Center for Infectious Disease"/>
            <person name="Wu L."/>
            <person name="Ma J."/>
        </authorList>
    </citation>
    <scope>NUCLEOTIDE SEQUENCE [LARGE SCALE GENOMIC DNA]</scope>
    <source>
        <strain evidence="2 3">CGMCC 1.10593</strain>
    </source>
</reference>
<evidence type="ECO:0000313" key="3">
    <source>
        <dbReference type="Proteomes" id="UP001597052"/>
    </source>
</evidence>
<feature type="domain" description="DUF8130" evidence="1">
    <location>
        <begin position="1"/>
        <end position="186"/>
    </location>
</feature>
<dbReference type="PROSITE" id="PS51257">
    <property type="entry name" value="PROKAR_LIPOPROTEIN"/>
    <property type="match status" value="1"/>
</dbReference>
<organism evidence="2 3">
    <name type="scientific">Halohasta litorea</name>
    <dbReference type="NCBI Taxonomy" id="869891"/>
    <lineage>
        <taxon>Archaea</taxon>
        <taxon>Methanobacteriati</taxon>
        <taxon>Methanobacteriota</taxon>
        <taxon>Stenosarchaea group</taxon>
        <taxon>Halobacteria</taxon>
        <taxon>Halobacteriales</taxon>
        <taxon>Haloferacaceae</taxon>
        <taxon>Halohasta</taxon>
    </lineage>
</organism>
<comment type="caution">
    <text evidence="2">The sequence shown here is derived from an EMBL/GenBank/DDBJ whole genome shotgun (WGS) entry which is preliminary data.</text>
</comment>
<dbReference type="Proteomes" id="UP001597052">
    <property type="component" value="Unassembled WGS sequence"/>
</dbReference>
<dbReference type="Pfam" id="PF26451">
    <property type="entry name" value="DUF8130"/>
    <property type="match status" value="1"/>
</dbReference>